<evidence type="ECO:0000313" key="2">
    <source>
        <dbReference type="Proteomes" id="UP000518266"/>
    </source>
</evidence>
<gene>
    <name evidence="1" type="ORF">F7725_015209</name>
</gene>
<dbReference type="AlphaFoldDB" id="A0A7J5YGT4"/>
<sequence length="328" mass="35876">MSRILYCTCVIRSDPQSRSVGHRRHGGLFDLLLLPVDDEEEEEEEHQQHQDDDSCDGSDLIRVHLHGCAVASHESGATGAESRDVITVRSVPALADLRTVLTVVSLYPGAHSQVPSSGEQDAPFLQLQESEQFGPQRPSAHTLSHAATATLQSAAGRSVHTQTAAVTAQTQRPLGQLMEQSTPSKIRPQVSTALCSCSCRRRNSLLRDFLLGRAASRWDPETVRLGKGEISSSRTELNAQTRQPLLVPQLNHSLELSFSSSEKADHLFMNDFRGASLPLPWLQYSLTVHQSDHQIKPGAGLTRGLAAPPSEPRRQMQAPVMGLHRAAF</sequence>
<comment type="caution">
    <text evidence="1">The sequence shown here is derived from an EMBL/GenBank/DDBJ whole genome shotgun (WGS) entry which is preliminary data.</text>
</comment>
<proteinExistence type="predicted"/>
<name>A0A7J5YGT4_DISMA</name>
<keyword evidence="2" id="KW-1185">Reference proteome</keyword>
<accession>A0A7J5YGT4</accession>
<protein>
    <submittedName>
        <fullName evidence="1">Uncharacterized protein</fullName>
    </submittedName>
</protein>
<evidence type="ECO:0000313" key="1">
    <source>
        <dbReference type="EMBL" id="KAF3848712.1"/>
    </source>
</evidence>
<dbReference type="EMBL" id="JAAKFY010000012">
    <property type="protein sequence ID" value="KAF3848712.1"/>
    <property type="molecule type" value="Genomic_DNA"/>
</dbReference>
<reference evidence="1 2" key="1">
    <citation type="submission" date="2020-03" db="EMBL/GenBank/DDBJ databases">
        <title>Dissostichus mawsoni Genome sequencing and assembly.</title>
        <authorList>
            <person name="Park H."/>
        </authorList>
    </citation>
    <scope>NUCLEOTIDE SEQUENCE [LARGE SCALE GENOMIC DNA]</scope>
    <source>
        <strain evidence="1">DM0001</strain>
        <tissue evidence="1">Muscle</tissue>
    </source>
</reference>
<dbReference type="Proteomes" id="UP000518266">
    <property type="component" value="Unassembled WGS sequence"/>
</dbReference>
<organism evidence="1 2">
    <name type="scientific">Dissostichus mawsoni</name>
    <name type="common">Antarctic cod</name>
    <dbReference type="NCBI Taxonomy" id="36200"/>
    <lineage>
        <taxon>Eukaryota</taxon>
        <taxon>Metazoa</taxon>
        <taxon>Chordata</taxon>
        <taxon>Craniata</taxon>
        <taxon>Vertebrata</taxon>
        <taxon>Euteleostomi</taxon>
        <taxon>Actinopterygii</taxon>
        <taxon>Neopterygii</taxon>
        <taxon>Teleostei</taxon>
        <taxon>Neoteleostei</taxon>
        <taxon>Acanthomorphata</taxon>
        <taxon>Eupercaria</taxon>
        <taxon>Perciformes</taxon>
        <taxon>Notothenioidei</taxon>
        <taxon>Nototheniidae</taxon>
        <taxon>Dissostichus</taxon>
    </lineage>
</organism>